<reference evidence="1 2" key="1">
    <citation type="journal article" date="2018" name="Mol. Biol. Evol.">
        <title>Broad Genomic Sampling Reveals a Smut Pathogenic Ancestry of the Fungal Clade Ustilaginomycotina.</title>
        <authorList>
            <person name="Kijpornyongpan T."/>
            <person name="Mondo S.J."/>
            <person name="Barry K."/>
            <person name="Sandor L."/>
            <person name="Lee J."/>
            <person name="Lipzen A."/>
            <person name="Pangilinan J."/>
            <person name="LaButti K."/>
            <person name="Hainaut M."/>
            <person name="Henrissat B."/>
            <person name="Grigoriev I.V."/>
            <person name="Spatafora J.W."/>
            <person name="Aime M.C."/>
        </authorList>
    </citation>
    <scope>NUCLEOTIDE SEQUENCE [LARGE SCALE GENOMIC DNA]</scope>
    <source>
        <strain evidence="1 2">MCA 4658</strain>
    </source>
</reference>
<evidence type="ECO:0000313" key="2">
    <source>
        <dbReference type="Proteomes" id="UP000245783"/>
    </source>
</evidence>
<gene>
    <name evidence="1" type="ORF">IE81DRAFT_17955</name>
</gene>
<name>A0A316W6K0_9BASI</name>
<dbReference type="Proteomes" id="UP000245783">
    <property type="component" value="Unassembled WGS sequence"/>
</dbReference>
<dbReference type="PROSITE" id="PS51257">
    <property type="entry name" value="PROKAR_LIPOPROTEIN"/>
    <property type="match status" value="1"/>
</dbReference>
<organism evidence="1 2">
    <name type="scientific">Ceraceosorus guamensis</name>
    <dbReference type="NCBI Taxonomy" id="1522189"/>
    <lineage>
        <taxon>Eukaryota</taxon>
        <taxon>Fungi</taxon>
        <taxon>Dikarya</taxon>
        <taxon>Basidiomycota</taxon>
        <taxon>Ustilaginomycotina</taxon>
        <taxon>Exobasidiomycetes</taxon>
        <taxon>Ceraceosorales</taxon>
        <taxon>Ceraceosoraceae</taxon>
        <taxon>Ceraceosorus</taxon>
    </lineage>
</organism>
<dbReference type="RefSeq" id="XP_025371531.1">
    <property type="nucleotide sequence ID" value="XM_025510692.1"/>
</dbReference>
<keyword evidence="2" id="KW-1185">Reference proteome</keyword>
<sequence length="157" mass="17272">MHVRFDSKRRIAGNCATSGWLAGCTAHQAVTSHESAQVVKHFDSRLFEQTFSSILSRTTRAGYEASFPLLDGFLLSSKLWLKQHSDCHLALSALCVCVCRDAVGSRDASDSHHVLLSTKLRRLYDLASLAKLSEKVEVAESHLVSVGLQRTAIASMR</sequence>
<accession>A0A316W6K0</accession>
<dbReference type="InParanoid" id="A0A316W6K0"/>
<evidence type="ECO:0000313" key="1">
    <source>
        <dbReference type="EMBL" id="PWN44371.1"/>
    </source>
</evidence>
<dbReference type="GeneID" id="37032562"/>
<proteinExistence type="predicted"/>
<dbReference type="EMBL" id="KZ819361">
    <property type="protein sequence ID" value="PWN44371.1"/>
    <property type="molecule type" value="Genomic_DNA"/>
</dbReference>
<protein>
    <submittedName>
        <fullName evidence="1">Uncharacterized protein</fullName>
    </submittedName>
</protein>
<dbReference type="AlphaFoldDB" id="A0A316W6K0"/>